<dbReference type="RefSeq" id="WP_106872906.1">
    <property type="nucleotide sequence ID" value="NZ_CP053841.1"/>
</dbReference>
<dbReference type="AlphaFoldDB" id="A0A2P8QYC7"/>
<evidence type="ECO:0000313" key="2">
    <source>
        <dbReference type="EMBL" id="PSM51263.1"/>
    </source>
</evidence>
<evidence type="ECO:0000259" key="1">
    <source>
        <dbReference type="Pfam" id="PF13154"/>
    </source>
</evidence>
<keyword evidence="3" id="KW-1185">Reference proteome</keyword>
<dbReference type="Proteomes" id="UP000240535">
    <property type="component" value="Unassembled WGS sequence"/>
</dbReference>
<proteinExistence type="predicted"/>
<organism evidence="2 3">
    <name type="scientific">Campylobacter blaseri</name>
    <dbReference type="NCBI Taxonomy" id="2042961"/>
    <lineage>
        <taxon>Bacteria</taxon>
        <taxon>Pseudomonadati</taxon>
        <taxon>Campylobacterota</taxon>
        <taxon>Epsilonproteobacteria</taxon>
        <taxon>Campylobacterales</taxon>
        <taxon>Campylobacteraceae</taxon>
        <taxon>Campylobacter</taxon>
    </lineage>
</organism>
<evidence type="ECO:0000313" key="3">
    <source>
        <dbReference type="Proteomes" id="UP000240535"/>
    </source>
</evidence>
<dbReference type="CDD" id="cd00188">
    <property type="entry name" value="TOPRIM"/>
    <property type="match status" value="1"/>
</dbReference>
<accession>A0A2P8QYC7</accession>
<dbReference type="Pfam" id="PF13155">
    <property type="entry name" value="Toprim_2"/>
    <property type="match status" value="1"/>
</dbReference>
<dbReference type="EMBL" id="PDHH01000010">
    <property type="protein sequence ID" value="PSM51263.1"/>
    <property type="molecule type" value="Genomic_DNA"/>
</dbReference>
<gene>
    <name evidence="2" type="ORF">CQ405_09100</name>
</gene>
<reference evidence="3" key="1">
    <citation type="submission" date="2017-10" db="EMBL/GenBank/DDBJ databases">
        <title>Campylobacter species from seals.</title>
        <authorList>
            <person name="Gilbert M.J."/>
            <person name="Zomer A.L."/>
            <person name="Timmerman A.J."/>
            <person name="Duim B."/>
            <person name="Wagenaar J.A."/>
        </authorList>
    </citation>
    <scope>NUCLEOTIDE SEQUENCE [LARGE SCALE GENOMIC DNA]</scope>
    <source>
        <strain evidence="3">17S00004-5</strain>
    </source>
</reference>
<dbReference type="OrthoDB" id="5351803at2"/>
<comment type="caution">
    <text evidence="2">The sequence shown here is derived from an EMBL/GenBank/DDBJ whole genome shotgun (WGS) entry which is preliminary data.</text>
</comment>
<protein>
    <recommendedName>
        <fullName evidence="1">DUF3991 domain-containing protein</fullName>
    </recommendedName>
</protein>
<dbReference type="Pfam" id="PF13154">
    <property type="entry name" value="DUF3991"/>
    <property type="match status" value="1"/>
</dbReference>
<dbReference type="InterPro" id="IPR025054">
    <property type="entry name" value="DUF3991"/>
</dbReference>
<feature type="domain" description="DUF3991" evidence="1">
    <location>
        <begin position="125"/>
        <end position="216"/>
    </location>
</feature>
<name>A0A2P8QYC7_9BACT</name>
<dbReference type="Gene3D" id="3.40.1360.10">
    <property type="match status" value="1"/>
</dbReference>
<sequence>MEVKKENLAELPLDEILKNNGYYEKRNKSSRNYKTLTNDQDDTIVISRQANGHYLYFNPSDNDDRGNIYNFAKNRGVGIRDLINIDRININELKSNIKPIETTNQSNKKVIEDFKKLPIITSNSFLVVKRKIDPQILNSFSMLKQDEKYANAIAPSYTCKSFRNGEKKIEFLIQTGSVSYLSKPLTKDRQGNPYDKPIKQLCNGNKGLEILKGDDSQKNLENFKYIVICESAIDALSYCELKKLNLKETILCSTNGQISSSQKEVFSYLNEKATDANIILAFDNDKKGIEFNGIVKEIIPRAVTDKAILKDFNDDLVVGKILGLKADEISKESITKPLNEFNKKVEYLSKKYDILEPQAKNNKVKELFGCNMSKFKEIELKVRCLAEMRECYKRLDIVCKKIEKDYLKQR</sequence>